<proteinExistence type="predicted"/>
<name>A0ABR7XNH8_9SPHI</name>
<dbReference type="PROSITE" id="PS51257">
    <property type="entry name" value="PROKAR_LIPOPROTEIN"/>
    <property type="match status" value="1"/>
</dbReference>
<accession>A0ABR7XNH8</accession>
<dbReference type="InterPro" id="IPR014756">
    <property type="entry name" value="Ig_E-set"/>
</dbReference>
<dbReference type="Proteomes" id="UP000651112">
    <property type="component" value="Unassembled WGS sequence"/>
</dbReference>
<dbReference type="InterPro" id="IPR013783">
    <property type="entry name" value="Ig-like_fold"/>
</dbReference>
<gene>
    <name evidence="2" type="ORF">H8B21_03820</name>
</gene>
<sequence length="364" mass="40005">MKHFTFCMLLTMLLFSSCSKNNEERVALDSPLVHSIDPLEGRPGTVVTIEGENFSRLRVDNKVLFNGVEAKIIHFNENTIHVNAPEGSTDGPVAIQVAGKSVEGPEFHFIQPPPPTGETVVVKVLSFGGHATANAAANSLIPYYADLAKTRDVDFVIARELDSMTNRSGKVDRPKLFSELSGLPHYQFSRAIPADYQTGAFGLAVYSKHPLETQWSHHLENNRVLSVLHAQVTPQSRIAFAGVQMEDVTNAGGPGLRSSQATKVIDALNDVMIPTILAGGLFMLDQKPLEDPMFKIFNQEGFVPGCTSCEWTSASGTGVNRRDVIADFISYRWAREARIIKYELLETGPGSDRKPAYIEIEFSL</sequence>
<evidence type="ECO:0000313" key="2">
    <source>
        <dbReference type="EMBL" id="MBD1420693.1"/>
    </source>
</evidence>
<dbReference type="Pfam" id="PF01833">
    <property type="entry name" value="TIG"/>
    <property type="match status" value="1"/>
</dbReference>
<comment type="caution">
    <text evidence="2">The sequence shown here is derived from an EMBL/GenBank/DDBJ whole genome shotgun (WGS) entry which is preliminary data.</text>
</comment>
<keyword evidence="3" id="KW-1185">Reference proteome</keyword>
<organism evidence="2 3">
    <name type="scientific">Sphingobacterium chuzhouense</name>
    <dbReference type="NCBI Taxonomy" id="1742264"/>
    <lineage>
        <taxon>Bacteria</taxon>
        <taxon>Pseudomonadati</taxon>
        <taxon>Bacteroidota</taxon>
        <taxon>Sphingobacteriia</taxon>
        <taxon>Sphingobacteriales</taxon>
        <taxon>Sphingobacteriaceae</taxon>
        <taxon>Sphingobacterium</taxon>
    </lineage>
</organism>
<evidence type="ECO:0000259" key="1">
    <source>
        <dbReference type="Pfam" id="PF01833"/>
    </source>
</evidence>
<dbReference type="SUPFAM" id="SSF56219">
    <property type="entry name" value="DNase I-like"/>
    <property type="match status" value="1"/>
</dbReference>
<feature type="domain" description="IPT/TIG" evidence="1">
    <location>
        <begin position="31"/>
        <end position="101"/>
    </location>
</feature>
<dbReference type="EMBL" id="JACNYL010000001">
    <property type="protein sequence ID" value="MBD1420693.1"/>
    <property type="molecule type" value="Genomic_DNA"/>
</dbReference>
<dbReference type="SUPFAM" id="SSF81296">
    <property type="entry name" value="E set domains"/>
    <property type="match status" value="1"/>
</dbReference>
<evidence type="ECO:0000313" key="3">
    <source>
        <dbReference type="Proteomes" id="UP000651112"/>
    </source>
</evidence>
<protein>
    <submittedName>
        <fullName evidence="2">IPT/TIG domain-containing protein</fullName>
    </submittedName>
</protein>
<reference evidence="2 3" key="1">
    <citation type="submission" date="2020-08" db="EMBL/GenBank/DDBJ databases">
        <title>Sphingobacterium sp. DN00404 isolated from aquaculture water.</title>
        <authorList>
            <person name="Zhang M."/>
        </authorList>
    </citation>
    <scope>NUCLEOTIDE SEQUENCE [LARGE SCALE GENOMIC DNA]</scope>
    <source>
        <strain evidence="2 3">KCTC 42746</strain>
    </source>
</reference>
<dbReference type="RefSeq" id="WP_190312440.1">
    <property type="nucleotide sequence ID" value="NZ_JACNYL010000001.1"/>
</dbReference>
<dbReference type="InterPro" id="IPR002909">
    <property type="entry name" value="IPT_dom"/>
</dbReference>
<dbReference type="InterPro" id="IPR036691">
    <property type="entry name" value="Endo/exonu/phosph_ase_sf"/>
</dbReference>
<dbReference type="Gene3D" id="2.60.40.10">
    <property type="entry name" value="Immunoglobulins"/>
    <property type="match status" value="1"/>
</dbReference>
<dbReference type="Gene3D" id="3.60.10.10">
    <property type="entry name" value="Endonuclease/exonuclease/phosphatase"/>
    <property type="match status" value="1"/>
</dbReference>